<dbReference type="STRING" id="1434701.SAMN05443634_11452"/>
<name>A0A1M7CN27_9FLAO</name>
<dbReference type="InterPro" id="IPR036611">
    <property type="entry name" value="Trigger_fac_ribosome-bd_sf"/>
</dbReference>
<dbReference type="Gene3D" id="1.10.3120.10">
    <property type="entry name" value="Trigger factor, C-terminal domain"/>
    <property type="match status" value="1"/>
</dbReference>
<dbReference type="Proteomes" id="UP000184120">
    <property type="component" value="Unassembled WGS sequence"/>
</dbReference>
<evidence type="ECO:0000259" key="1">
    <source>
        <dbReference type="Pfam" id="PF05697"/>
    </source>
</evidence>
<dbReference type="GO" id="GO:0043335">
    <property type="term" value="P:protein unfolding"/>
    <property type="evidence" value="ECO:0007669"/>
    <property type="project" value="TreeGrafter"/>
</dbReference>
<dbReference type="PIRSF" id="PIRSF003095">
    <property type="entry name" value="Trigger_factor"/>
    <property type="match status" value="1"/>
</dbReference>
<dbReference type="AlphaFoldDB" id="A0A1M7CN27"/>
<accession>A0A1M7CN27</accession>
<dbReference type="InterPro" id="IPR005215">
    <property type="entry name" value="Trig_fac"/>
</dbReference>
<protein>
    <submittedName>
        <fullName evidence="2">Peptidylprolyl isomerase</fullName>
    </submittedName>
    <submittedName>
        <fullName evidence="3">Trigger factor</fullName>
    </submittedName>
</protein>
<evidence type="ECO:0000313" key="5">
    <source>
        <dbReference type="Proteomes" id="UP000650994"/>
    </source>
</evidence>
<dbReference type="GO" id="GO:0044183">
    <property type="term" value="F:protein folding chaperone"/>
    <property type="evidence" value="ECO:0007669"/>
    <property type="project" value="TreeGrafter"/>
</dbReference>
<organism evidence="3 4">
    <name type="scientific">Chishuiella changwenlii</name>
    <dbReference type="NCBI Taxonomy" id="1434701"/>
    <lineage>
        <taxon>Bacteria</taxon>
        <taxon>Pseudomonadati</taxon>
        <taxon>Bacteroidota</taxon>
        <taxon>Flavobacteriia</taxon>
        <taxon>Flavobacteriales</taxon>
        <taxon>Weeksellaceae</taxon>
        <taxon>Chishuiella</taxon>
    </lineage>
</organism>
<dbReference type="GO" id="GO:0015031">
    <property type="term" value="P:protein transport"/>
    <property type="evidence" value="ECO:0007669"/>
    <property type="project" value="InterPro"/>
</dbReference>
<dbReference type="Gene3D" id="3.30.70.1050">
    <property type="entry name" value="Trigger factor ribosome-binding domain"/>
    <property type="match status" value="1"/>
</dbReference>
<dbReference type="PANTHER" id="PTHR30560">
    <property type="entry name" value="TRIGGER FACTOR CHAPERONE AND PEPTIDYL-PROLYL CIS/TRANS ISOMERASE"/>
    <property type="match status" value="1"/>
</dbReference>
<dbReference type="SUPFAM" id="SSF109998">
    <property type="entry name" value="Triger factor/SurA peptide-binding domain-like"/>
    <property type="match status" value="1"/>
</dbReference>
<dbReference type="PANTHER" id="PTHR30560:SF3">
    <property type="entry name" value="TRIGGER FACTOR-LIKE PROTEIN TIG, CHLOROPLASTIC"/>
    <property type="match status" value="1"/>
</dbReference>
<keyword evidence="5" id="KW-1185">Reference proteome</keyword>
<dbReference type="InterPro" id="IPR037041">
    <property type="entry name" value="Trigger_fac_C_sf"/>
</dbReference>
<dbReference type="OrthoDB" id="9767721at2"/>
<gene>
    <name evidence="2" type="primary">tig</name>
    <name evidence="2" type="ORF">GCM10010984_28320</name>
    <name evidence="3" type="ORF">SAMN05443634_11452</name>
</gene>
<dbReference type="SUPFAM" id="SSF102735">
    <property type="entry name" value="Trigger factor ribosome-binding domain"/>
    <property type="match status" value="1"/>
</dbReference>
<reference evidence="2" key="1">
    <citation type="journal article" date="2014" name="Int. J. Syst. Evol. Microbiol.">
        <title>Complete genome of a new Firmicutes species belonging to the dominant human colonic microbiota ('Ruminococcus bicirculans') reveals two chromosomes and a selective capacity to utilize plant glucans.</title>
        <authorList>
            <consortium name="NISC Comparative Sequencing Program"/>
            <person name="Wegmann U."/>
            <person name="Louis P."/>
            <person name="Goesmann A."/>
            <person name="Henrissat B."/>
            <person name="Duncan S.H."/>
            <person name="Flint H.J."/>
        </authorList>
    </citation>
    <scope>NUCLEOTIDE SEQUENCE</scope>
    <source>
        <strain evidence="2">CGMCC 1.12707</strain>
    </source>
</reference>
<dbReference type="NCBIfam" id="TIGR00115">
    <property type="entry name" value="tig"/>
    <property type="match status" value="1"/>
</dbReference>
<reference evidence="4" key="3">
    <citation type="submission" date="2016-11" db="EMBL/GenBank/DDBJ databases">
        <authorList>
            <person name="Varghese N."/>
            <person name="Submissions S."/>
        </authorList>
    </citation>
    <scope>NUCLEOTIDE SEQUENCE [LARGE SCALE GENOMIC DNA]</scope>
    <source>
        <strain evidence="4">DSM 27989</strain>
    </source>
</reference>
<evidence type="ECO:0000313" key="3">
    <source>
        <dbReference type="EMBL" id="SHL68523.1"/>
    </source>
</evidence>
<proteinExistence type="predicted"/>
<evidence type="ECO:0000313" key="4">
    <source>
        <dbReference type="Proteomes" id="UP000184120"/>
    </source>
</evidence>
<dbReference type="InterPro" id="IPR008881">
    <property type="entry name" value="Trigger_fac_ribosome-bd_bac"/>
</dbReference>
<keyword evidence="2" id="KW-0413">Isomerase</keyword>
<dbReference type="EMBL" id="BMFL01000023">
    <property type="protein sequence ID" value="GGF09508.1"/>
    <property type="molecule type" value="Genomic_DNA"/>
</dbReference>
<dbReference type="RefSeq" id="WP_072933974.1">
    <property type="nucleotide sequence ID" value="NZ_BMFL01000023.1"/>
</dbReference>
<dbReference type="GO" id="GO:0003755">
    <property type="term" value="F:peptidyl-prolyl cis-trans isomerase activity"/>
    <property type="evidence" value="ECO:0007669"/>
    <property type="project" value="TreeGrafter"/>
</dbReference>
<dbReference type="GO" id="GO:0043022">
    <property type="term" value="F:ribosome binding"/>
    <property type="evidence" value="ECO:0007669"/>
    <property type="project" value="TreeGrafter"/>
</dbReference>
<feature type="domain" description="Trigger factor ribosome-binding bacterial" evidence="1">
    <location>
        <begin position="1"/>
        <end position="143"/>
    </location>
</feature>
<dbReference type="EMBL" id="FRBH01000014">
    <property type="protein sequence ID" value="SHL68523.1"/>
    <property type="molecule type" value="Genomic_DNA"/>
</dbReference>
<reference evidence="2" key="5">
    <citation type="submission" date="2024-05" db="EMBL/GenBank/DDBJ databases">
        <authorList>
            <person name="Sun Q."/>
            <person name="Zhou Y."/>
        </authorList>
    </citation>
    <scope>NUCLEOTIDE SEQUENCE</scope>
    <source>
        <strain evidence="2">CGMCC 1.12707</strain>
    </source>
</reference>
<reference evidence="3" key="2">
    <citation type="submission" date="2016-11" db="EMBL/GenBank/DDBJ databases">
        <authorList>
            <person name="Jaros S."/>
            <person name="Januszkiewicz K."/>
            <person name="Wedrychowicz H."/>
        </authorList>
    </citation>
    <scope>NUCLEOTIDE SEQUENCE [LARGE SCALE GENOMIC DNA]</scope>
    <source>
        <strain evidence="3">DSM 27989</strain>
    </source>
</reference>
<evidence type="ECO:0000313" key="2">
    <source>
        <dbReference type="EMBL" id="GGF09508.1"/>
    </source>
</evidence>
<dbReference type="Proteomes" id="UP000650994">
    <property type="component" value="Unassembled WGS sequence"/>
</dbReference>
<reference evidence="5" key="4">
    <citation type="journal article" date="2019" name="Int. J. Syst. Evol. Microbiol.">
        <title>The Global Catalogue of Microorganisms (GCM) 10K type strain sequencing project: providing services to taxonomists for standard genome sequencing and annotation.</title>
        <authorList>
            <consortium name="The Broad Institute Genomics Platform"/>
            <consortium name="The Broad Institute Genome Sequencing Center for Infectious Disease"/>
            <person name="Wu L."/>
            <person name="Ma J."/>
        </authorList>
    </citation>
    <scope>NUCLEOTIDE SEQUENCE [LARGE SCALE GENOMIC DNA]</scope>
    <source>
        <strain evidence="5">CGMCC 1.12707</strain>
    </source>
</reference>
<dbReference type="InterPro" id="IPR027304">
    <property type="entry name" value="Trigger_fact/SurA_dom_sf"/>
</dbReference>
<sequence length="440" mass="49973">MNITKNTTDNLNAVLTVTVDKADYQEKVVDVLNQYRKTANIKGFRKGQVPMSFIKKQYEQAVIFDTVNDLLQKSVSDYINTEKLSILGNPVPVMNDIDWDAEQLNFDFELGLAPEFDVDLSKVEIETYKVKVADDEVQKYVDNFASRFGSLKSLAEAEAEAVLKVDAKVEGQEEANATFVRLEDLKDASAFIGKKVGDVVEVNSNDIFDTVEEATQELKTEVTEAGVNVSYTIKEINKAEKAEINQELFDKVYGEGSVDSEEAFRNKIKEESENMYSKEADKQIINDVVAKLLDTVKFDLPTEFLTKWLLTSNENVTSEEQAKEELVKMDKSLRYQLIEAKIAEVNNVEVNAEEVKQAAFAAIKDQLKMYGQTSIPEETLQQIAMSALQNQEEYNRLSYQVFTDKMLEIFKSNVKLNEKEVTFDEFVDIITEKNKELEEA</sequence>
<dbReference type="GO" id="GO:0051083">
    <property type="term" value="P:'de novo' cotranslational protein folding"/>
    <property type="evidence" value="ECO:0007669"/>
    <property type="project" value="TreeGrafter"/>
</dbReference>
<dbReference type="Pfam" id="PF05697">
    <property type="entry name" value="Trigger_N"/>
    <property type="match status" value="1"/>
</dbReference>